<reference evidence="1 2" key="1">
    <citation type="submission" date="2013-08" db="EMBL/GenBank/DDBJ databases">
        <title>Gluconobacter thailandicus NBRC 3257 whole genome sequence.</title>
        <authorList>
            <person name="Matsutani M."/>
            <person name="Yakushi T."/>
            <person name="Matsushita K."/>
        </authorList>
    </citation>
    <scope>NUCLEOTIDE SEQUENCE [LARGE SCALE GENOMIC DNA]</scope>
    <source>
        <strain evidence="1 2">NBRC 3257</strain>
    </source>
</reference>
<dbReference type="InterPro" id="IPR052711">
    <property type="entry name" value="Zinc_ADH-like"/>
</dbReference>
<dbReference type="Pfam" id="PF13602">
    <property type="entry name" value="ADH_zinc_N_2"/>
    <property type="match status" value="1"/>
</dbReference>
<gene>
    <name evidence="1" type="ORF">NBRC3257_3278</name>
</gene>
<proteinExistence type="predicted"/>
<organism evidence="1 2">
    <name type="scientific">Gluconobacter thailandicus NBRC 3257</name>
    <dbReference type="NCBI Taxonomy" id="1381097"/>
    <lineage>
        <taxon>Bacteria</taxon>
        <taxon>Pseudomonadati</taxon>
        <taxon>Pseudomonadota</taxon>
        <taxon>Alphaproteobacteria</taxon>
        <taxon>Acetobacterales</taxon>
        <taxon>Acetobacteraceae</taxon>
        <taxon>Gluconobacter</taxon>
    </lineage>
</organism>
<evidence type="ECO:0008006" key="3">
    <source>
        <dbReference type="Google" id="ProtNLM"/>
    </source>
</evidence>
<dbReference type="PANTHER" id="PTHR45033">
    <property type="match status" value="1"/>
</dbReference>
<keyword evidence="2" id="KW-1185">Reference proteome</keyword>
<protein>
    <recommendedName>
        <fullName evidence="3">Alcohol dehydrogenase</fullName>
    </recommendedName>
</protein>
<comment type="caution">
    <text evidence="1">The sequence shown here is derived from an EMBL/GenBank/DDBJ whole genome shotgun (WGS) entry which is preliminary data.</text>
</comment>
<dbReference type="RefSeq" id="WP_007284638.1">
    <property type="nucleotide sequence ID" value="NZ_BASM01000063.1"/>
</dbReference>
<dbReference type="Proteomes" id="UP000018209">
    <property type="component" value="Unassembled WGS sequence"/>
</dbReference>
<sequence>MGALSEGDADPVNIMRRNLVLEGVTVGSRAMFESMNEAIDLHQMQPVIDRVFPFSHAREAYQYFASARDMGKVVIDLP</sequence>
<dbReference type="Gene3D" id="3.90.180.10">
    <property type="entry name" value="Medium-chain alcohol dehydrogenases, catalytic domain"/>
    <property type="match status" value="1"/>
</dbReference>
<accession>A0ABQ0J1G7</accession>
<evidence type="ECO:0000313" key="1">
    <source>
        <dbReference type="EMBL" id="GAD28279.1"/>
    </source>
</evidence>
<dbReference type="PANTHER" id="PTHR45033:SF2">
    <property type="entry name" value="ZINC-TYPE ALCOHOL DEHYDROGENASE-LIKE PROTEIN C1773.06C"/>
    <property type="match status" value="1"/>
</dbReference>
<evidence type="ECO:0000313" key="2">
    <source>
        <dbReference type="Proteomes" id="UP000018209"/>
    </source>
</evidence>
<dbReference type="EMBL" id="BASM01000063">
    <property type="protein sequence ID" value="GAD28279.1"/>
    <property type="molecule type" value="Genomic_DNA"/>
</dbReference>
<name>A0ABQ0J1G7_GLUTH</name>